<dbReference type="Proteomes" id="UP000326687">
    <property type="component" value="Unassembled WGS sequence"/>
</dbReference>
<proteinExistence type="predicted"/>
<feature type="transmembrane region" description="Helical" evidence="1">
    <location>
        <begin position="12"/>
        <end position="34"/>
    </location>
</feature>
<keyword evidence="1" id="KW-0812">Transmembrane</keyword>
<comment type="caution">
    <text evidence="2">The sequence shown here is derived from an EMBL/GenBank/DDBJ whole genome shotgun (WGS) entry which is preliminary data.</text>
</comment>
<dbReference type="AlphaFoldDB" id="A0A5N3S8K6"/>
<name>A0A5N3S8K6_9VIBR</name>
<sequence length="294" mass="33522">MNISVDKKIVKFCTIVFAISIALVFISSLSRYFIYERPKVIAKENEVKRQALLKTSLKQKADISVDNKIREFCSATDMSKIEPLVTYWVYGHYEQFPGWNVNSARCNDGSCNASLKISPSVQDKKSAVNAISFLLDELNASYDDKSQFTYSFDQKFTALSINNFSMASVVETSLEKACLDSQPPLSDVMELVNEMNGIVNLYKDGQVYLDIKPKKKLPYSYQDMVKFNELSKVRYVQELDVYTTTPSELYKFVDAFGAVSPWQWKVKSFEYPQKNSNLKSSVGYKLSLKLIVRG</sequence>
<keyword evidence="1" id="KW-1133">Transmembrane helix</keyword>
<protein>
    <submittedName>
        <fullName evidence="2">Uncharacterized protein</fullName>
    </submittedName>
</protein>
<evidence type="ECO:0000256" key="1">
    <source>
        <dbReference type="SAM" id="Phobius"/>
    </source>
</evidence>
<keyword evidence="1" id="KW-0472">Membrane</keyword>
<organism evidence="2 3">
    <name type="scientific">Vibrio fortis</name>
    <dbReference type="NCBI Taxonomy" id="212667"/>
    <lineage>
        <taxon>Bacteria</taxon>
        <taxon>Pseudomonadati</taxon>
        <taxon>Pseudomonadota</taxon>
        <taxon>Gammaproteobacteria</taxon>
        <taxon>Vibrionales</taxon>
        <taxon>Vibrionaceae</taxon>
        <taxon>Vibrio</taxon>
    </lineage>
</organism>
<dbReference type="RefSeq" id="WP_150893907.1">
    <property type="nucleotide sequence ID" value="NZ_VXDD01000001.1"/>
</dbReference>
<evidence type="ECO:0000313" key="2">
    <source>
        <dbReference type="EMBL" id="KAB0303166.1"/>
    </source>
</evidence>
<reference evidence="2 3" key="1">
    <citation type="submission" date="2019-09" db="EMBL/GenBank/DDBJ databases">
        <title>Vibrio Fortis S7-72.</title>
        <authorList>
            <person name="Das S.K."/>
        </authorList>
    </citation>
    <scope>NUCLEOTIDE SEQUENCE [LARGE SCALE GENOMIC DNA]</scope>
    <source>
        <strain evidence="2 3">S7-72</strain>
    </source>
</reference>
<evidence type="ECO:0000313" key="3">
    <source>
        <dbReference type="Proteomes" id="UP000326687"/>
    </source>
</evidence>
<accession>A0A5N3S8K6</accession>
<dbReference type="EMBL" id="VXDD01000001">
    <property type="protein sequence ID" value="KAB0303166.1"/>
    <property type="molecule type" value="Genomic_DNA"/>
</dbReference>
<gene>
    <name evidence="2" type="ORF">F2Z80_03970</name>
</gene>